<keyword evidence="1" id="KW-0472">Membrane</keyword>
<dbReference type="Proteomes" id="UP001165381">
    <property type="component" value="Unassembled WGS sequence"/>
</dbReference>
<name>A0ABT0QIK0_9FLAO</name>
<evidence type="ECO:0000313" key="2">
    <source>
        <dbReference type="EMBL" id="MCL6295810.1"/>
    </source>
</evidence>
<evidence type="ECO:0000256" key="1">
    <source>
        <dbReference type="SAM" id="Phobius"/>
    </source>
</evidence>
<gene>
    <name evidence="2" type="ORF">M3P09_12440</name>
</gene>
<evidence type="ECO:0000313" key="3">
    <source>
        <dbReference type="Proteomes" id="UP001165381"/>
    </source>
</evidence>
<comment type="caution">
    <text evidence="2">The sequence shown here is derived from an EMBL/GenBank/DDBJ whole genome shotgun (WGS) entry which is preliminary data.</text>
</comment>
<dbReference type="EMBL" id="JAMFLZ010000005">
    <property type="protein sequence ID" value="MCL6295810.1"/>
    <property type="molecule type" value="Genomic_DNA"/>
</dbReference>
<dbReference type="RefSeq" id="WP_249973393.1">
    <property type="nucleotide sequence ID" value="NZ_JAMFLZ010000005.1"/>
</dbReference>
<organism evidence="2 3">
    <name type="scientific">Jejuia spongiicola</name>
    <dbReference type="NCBI Taxonomy" id="2942207"/>
    <lineage>
        <taxon>Bacteria</taxon>
        <taxon>Pseudomonadati</taxon>
        <taxon>Bacteroidota</taxon>
        <taxon>Flavobacteriia</taxon>
        <taxon>Flavobacteriales</taxon>
        <taxon>Flavobacteriaceae</taxon>
        <taxon>Jejuia</taxon>
    </lineage>
</organism>
<evidence type="ECO:0008006" key="4">
    <source>
        <dbReference type="Google" id="ProtNLM"/>
    </source>
</evidence>
<reference evidence="2" key="1">
    <citation type="submission" date="2022-05" db="EMBL/GenBank/DDBJ databases">
        <authorList>
            <person name="Park J.-S."/>
        </authorList>
    </citation>
    <scope>NUCLEOTIDE SEQUENCE</scope>
    <source>
        <strain evidence="2">2012CJ34-3</strain>
    </source>
</reference>
<feature type="transmembrane region" description="Helical" evidence="1">
    <location>
        <begin position="195"/>
        <end position="213"/>
    </location>
</feature>
<keyword evidence="1" id="KW-1133">Transmembrane helix</keyword>
<dbReference type="InterPro" id="IPR029063">
    <property type="entry name" value="SAM-dependent_MTases_sf"/>
</dbReference>
<keyword evidence="1" id="KW-0812">Transmembrane</keyword>
<dbReference type="Gene3D" id="3.40.50.150">
    <property type="entry name" value="Vaccinia Virus protein VP39"/>
    <property type="match status" value="1"/>
</dbReference>
<dbReference type="SUPFAM" id="SSF53335">
    <property type="entry name" value="S-adenosyl-L-methionine-dependent methyltransferases"/>
    <property type="match status" value="1"/>
</dbReference>
<protein>
    <recommendedName>
        <fullName evidence="4">Class I SAM-dependent methyltransferase</fullName>
    </recommendedName>
</protein>
<sequence length="256" mass="29263">MGRIHLFEFEDLKWFPSFLRNYMTDFLQFVSNKFDVYKPIVSIIEEGLEKSKSDTIIDLASGGGGGILKLNESLLKRKPNLKIILTDYYPNIEAFKHTKASANNIEYITTSIDALNVPKSLEGLRTQFLSLHHFKPMQAQQILQNVINNESAIAIFEAQERNLKSITFMLLSPINVLLLTPFIKPFKFGRLLFTYLFPILPILVCWDGLVSVLRTYSIKEMNKLINGLSNGDSYEWKLGKVKSGPSKITYLLGYKK</sequence>
<keyword evidence="3" id="KW-1185">Reference proteome</keyword>
<proteinExistence type="predicted"/>
<accession>A0ABT0QIK0</accession>